<keyword evidence="2" id="KW-0812">Transmembrane</keyword>
<feature type="transmembrane region" description="Helical" evidence="2">
    <location>
        <begin position="307"/>
        <end position="328"/>
    </location>
</feature>
<feature type="compositionally biased region" description="Low complexity" evidence="1">
    <location>
        <begin position="113"/>
        <end position="184"/>
    </location>
</feature>
<dbReference type="KEGG" id="tbi:Tbis_0596"/>
<gene>
    <name evidence="3" type="ordered locus">Tbis_0596</name>
</gene>
<dbReference type="STRING" id="469371.Tbis_0596"/>
<feature type="compositionally biased region" description="Low complexity" evidence="1">
    <location>
        <begin position="336"/>
        <end position="350"/>
    </location>
</feature>
<name>D6Y548_THEBD</name>
<keyword evidence="2" id="KW-0472">Membrane</keyword>
<feature type="compositionally biased region" description="Low complexity" evidence="1">
    <location>
        <begin position="54"/>
        <end position="66"/>
    </location>
</feature>
<evidence type="ECO:0000256" key="2">
    <source>
        <dbReference type="SAM" id="Phobius"/>
    </source>
</evidence>
<dbReference type="EMBL" id="CP001874">
    <property type="protein sequence ID" value="ADG87323.1"/>
    <property type="molecule type" value="Genomic_DNA"/>
</dbReference>
<reference evidence="3 4" key="1">
    <citation type="submission" date="2010-01" db="EMBL/GenBank/DDBJ databases">
        <title>The complete genome of Thermobispora bispora DSM 43833.</title>
        <authorList>
            <consortium name="US DOE Joint Genome Institute (JGI-PGF)"/>
            <person name="Lucas S."/>
            <person name="Copeland A."/>
            <person name="Lapidus A."/>
            <person name="Glavina del Rio T."/>
            <person name="Dalin E."/>
            <person name="Tice H."/>
            <person name="Bruce D."/>
            <person name="Goodwin L."/>
            <person name="Pitluck S."/>
            <person name="Kyrpides N."/>
            <person name="Mavromatis K."/>
            <person name="Ivanova N."/>
            <person name="Mikhailova N."/>
            <person name="Chertkov O."/>
            <person name="Brettin T."/>
            <person name="Detter J.C."/>
            <person name="Han C."/>
            <person name="Larimer F."/>
            <person name="Land M."/>
            <person name="Hauser L."/>
            <person name="Markowitz V."/>
            <person name="Cheng J.-F."/>
            <person name="Hugenholtz P."/>
            <person name="Woyke T."/>
            <person name="Wu D."/>
            <person name="Jando M."/>
            <person name="Schneider S."/>
            <person name="Klenk H.-P."/>
            <person name="Eisen J.A."/>
        </authorList>
    </citation>
    <scope>NUCLEOTIDE SEQUENCE [LARGE SCALE GENOMIC DNA]</scope>
    <source>
        <strain evidence="4">ATCC 19993 / DSM 43833 / CBS 139.67 / JCM 10125 / KCTC 9307 / NBRC 14880 / R51</strain>
    </source>
</reference>
<evidence type="ECO:0000256" key="1">
    <source>
        <dbReference type="SAM" id="MobiDB-lite"/>
    </source>
</evidence>
<proteinExistence type="predicted"/>
<sequence length="534" mass="54223">MPRSWPPPAAYGTERPAPVPADGSAPRPGASSPADPRSGTPDASQAAGRPGEHTGTAEPATATAAAQGDAPKEGAPAAGPGAPRPEPAKETEPTGDGGGPTGDRPPRDGSATRPPQAAAPERPAEAGARPAGAEAQPAGTETSPGETGTRPTGTDTRPAGTDAAEAAPAPGASAPAAGETAPEASDPPGQTAEERPADDRPASEEQDDPAQSEGQHTMPLRLPRSDTSSGEQATSPAQDRRDPSAPGSMFTPVIPAKAARPPMPPPFGAPPPPQSRADGPGASPETGRPSSQQDPGRRTLSGAAKKVVIAAASVVAVAAIGTGAFLAYGGPDEGTARSGATSSAAPATTEPEPEPTGPDAKLDSETTDPNTLTLNEAFPETRVTVAGRTFRRVKVHSTDECDQAATGAFATALAEQHCRRVLRATYVDRERDFAVTTGIAVLPTKEAALTVDRAKDLGRNVWFRGLNGKQGSGAERMEIAGGYGAGLVWGRYIVFSYATYSDGRTPGPDDTKLAPVSGAFRDHTTKVIEKRLKK</sequence>
<keyword evidence="4" id="KW-1185">Reference proteome</keyword>
<accession>D6Y548</accession>
<evidence type="ECO:0000313" key="3">
    <source>
        <dbReference type="EMBL" id="ADG87323.1"/>
    </source>
</evidence>
<feature type="region of interest" description="Disordered" evidence="1">
    <location>
        <begin position="333"/>
        <end position="372"/>
    </location>
</feature>
<organism evidence="3 4">
    <name type="scientific">Thermobispora bispora (strain ATCC 19993 / DSM 43833 / CBS 139.67 / JCM 10125 / KCTC 9307 / NBRC 14880 / R51)</name>
    <dbReference type="NCBI Taxonomy" id="469371"/>
    <lineage>
        <taxon>Bacteria</taxon>
        <taxon>Bacillati</taxon>
        <taxon>Actinomycetota</taxon>
        <taxon>Actinomycetes</taxon>
        <taxon>Streptosporangiales</taxon>
        <taxon>Streptosporangiaceae</taxon>
        <taxon>Thermobispora</taxon>
    </lineage>
</organism>
<keyword evidence="2" id="KW-1133">Transmembrane helix</keyword>
<dbReference type="HOGENOM" id="CLU_509890_0_0_11"/>
<protein>
    <submittedName>
        <fullName evidence="3">Uncharacterized protein</fullName>
    </submittedName>
</protein>
<dbReference type="AlphaFoldDB" id="D6Y548"/>
<feature type="compositionally biased region" description="Pro residues" evidence="1">
    <location>
        <begin position="261"/>
        <end position="274"/>
    </location>
</feature>
<feature type="compositionally biased region" description="Polar residues" evidence="1">
    <location>
        <begin position="225"/>
        <end position="237"/>
    </location>
</feature>
<evidence type="ECO:0000313" key="4">
    <source>
        <dbReference type="Proteomes" id="UP000006640"/>
    </source>
</evidence>
<feature type="region of interest" description="Disordered" evidence="1">
    <location>
        <begin position="1"/>
        <end position="300"/>
    </location>
</feature>
<dbReference type="Proteomes" id="UP000006640">
    <property type="component" value="Chromosome"/>
</dbReference>
<dbReference type="eggNOG" id="ENOG5033WXY">
    <property type="taxonomic scope" value="Bacteria"/>
</dbReference>
<feature type="compositionally biased region" description="Basic and acidic residues" evidence="1">
    <location>
        <begin position="192"/>
        <end position="203"/>
    </location>
</feature>